<dbReference type="EMBL" id="CP089291">
    <property type="protein sequence ID" value="UOF91237.1"/>
    <property type="molecule type" value="Genomic_DNA"/>
</dbReference>
<dbReference type="Pfam" id="PF00582">
    <property type="entry name" value="Usp"/>
    <property type="match status" value="1"/>
</dbReference>
<name>A0ABY4CP64_9BACL</name>
<proteinExistence type="predicted"/>
<dbReference type="RefSeq" id="WP_347437925.1">
    <property type="nucleotide sequence ID" value="NZ_CP089291.1"/>
</dbReference>
<evidence type="ECO:0000313" key="2">
    <source>
        <dbReference type="EMBL" id="UOF91237.1"/>
    </source>
</evidence>
<feature type="domain" description="UspA" evidence="1">
    <location>
        <begin position="1"/>
        <end position="49"/>
    </location>
</feature>
<evidence type="ECO:0000259" key="1">
    <source>
        <dbReference type="Pfam" id="PF00582"/>
    </source>
</evidence>
<dbReference type="Gene3D" id="3.40.50.620">
    <property type="entry name" value="HUPs"/>
    <property type="match status" value="1"/>
</dbReference>
<dbReference type="Proteomes" id="UP000830167">
    <property type="component" value="Chromosome"/>
</dbReference>
<keyword evidence="3" id="KW-1185">Reference proteome</keyword>
<gene>
    <name evidence="2" type="ORF">LSG31_02980</name>
</gene>
<reference evidence="2" key="1">
    <citation type="submission" date="2021-12" db="EMBL/GenBank/DDBJ databases">
        <title>Alicyclobacillaceae gen. nov., sp. nov., isolated from chalcocite enrichment system.</title>
        <authorList>
            <person name="Jiang Z."/>
        </authorList>
    </citation>
    <scope>NUCLEOTIDE SEQUENCE</scope>
    <source>
        <strain evidence="2">MYW30-H2</strain>
    </source>
</reference>
<dbReference type="InterPro" id="IPR014729">
    <property type="entry name" value="Rossmann-like_a/b/a_fold"/>
</dbReference>
<dbReference type="InterPro" id="IPR006016">
    <property type="entry name" value="UspA"/>
</dbReference>
<dbReference type="SUPFAM" id="SSF52402">
    <property type="entry name" value="Adenine nucleotide alpha hydrolases-like"/>
    <property type="match status" value="1"/>
</dbReference>
<organism evidence="2 3">
    <name type="scientific">Fodinisporobacter ferrooxydans</name>
    <dbReference type="NCBI Taxonomy" id="2901836"/>
    <lineage>
        <taxon>Bacteria</taxon>
        <taxon>Bacillati</taxon>
        <taxon>Bacillota</taxon>
        <taxon>Bacilli</taxon>
        <taxon>Bacillales</taxon>
        <taxon>Alicyclobacillaceae</taxon>
        <taxon>Fodinisporobacter</taxon>
    </lineage>
</organism>
<protein>
    <submittedName>
        <fullName evidence="2">Universal stress protein</fullName>
    </submittedName>
</protein>
<sequence>MKKVLFATDGSKASEAAQDKAVEHLRVWPESTLTILYVTDRDAMVSGPSGEARTKVIQNRIETFYHGIANSK</sequence>
<accession>A0ABY4CP64</accession>
<evidence type="ECO:0000313" key="3">
    <source>
        <dbReference type="Proteomes" id="UP000830167"/>
    </source>
</evidence>